<dbReference type="RefSeq" id="WP_272446810.1">
    <property type="nucleotide sequence ID" value="NZ_JAMQKC010000013.1"/>
</dbReference>
<dbReference type="InterPro" id="IPR002043">
    <property type="entry name" value="UDG_fam1"/>
</dbReference>
<dbReference type="GO" id="GO:0097510">
    <property type="term" value="P:base-excision repair, AP site formation via deaminated base removal"/>
    <property type="evidence" value="ECO:0007669"/>
    <property type="project" value="TreeGrafter"/>
</dbReference>
<dbReference type="CDD" id="cd10027">
    <property type="entry name" value="UDG-F1-like"/>
    <property type="match status" value="1"/>
</dbReference>
<gene>
    <name evidence="2" type="ORF">NC799_12610</name>
</gene>
<dbReference type="InterPro" id="IPR036895">
    <property type="entry name" value="Uracil-DNA_glycosylase-like_sf"/>
</dbReference>
<protein>
    <recommendedName>
        <fullName evidence="1">Uracil-DNA glycosylase</fullName>
    </recommendedName>
</protein>
<name>A0A9X3WFZ7_9BACI</name>
<dbReference type="Gene3D" id="3.40.470.10">
    <property type="entry name" value="Uracil-DNA glycosylase-like domain"/>
    <property type="match status" value="1"/>
</dbReference>
<dbReference type="EMBL" id="JAMQKC010000013">
    <property type="protein sequence ID" value="MDC3417741.1"/>
    <property type="molecule type" value="Genomic_DNA"/>
</dbReference>
<accession>A0A9X3WFZ7</accession>
<evidence type="ECO:0000313" key="3">
    <source>
        <dbReference type="Proteomes" id="UP001145069"/>
    </source>
</evidence>
<reference evidence="2" key="1">
    <citation type="submission" date="2022-06" db="EMBL/GenBank/DDBJ databases">
        <title>Aquibacillus sp. a new bacterium isolated from soil saline samples.</title>
        <authorList>
            <person name="Galisteo C."/>
            <person name="De La Haba R."/>
            <person name="Sanchez-Porro C."/>
            <person name="Ventosa A."/>
        </authorList>
    </citation>
    <scope>NUCLEOTIDE SEQUENCE</scope>
    <source>
        <strain evidence="2">3ASR75-54</strain>
    </source>
</reference>
<dbReference type="PANTHER" id="PTHR11264">
    <property type="entry name" value="URACIL-DNA GLYCOSYLASE"/>
    <property type="match status" value="1"/>
</dbReference>
<dbReference type="SUPFAM" id="SSF52141">
    <property type="entry name" value="Uracil-DNA glycosylase-like"/>
    <property type="match status" value="1"/>
</dbReference>
<sequence>MLIPDKVHPSWTSFLTEEIKSELLEIETKIGTNFNPTKPENILRFLTTNLDEKRVIWLGQDVYPAEGVATGRAFEVGNLTSWNQPFRQISIKNIVRLIHKTYNHIESYDEIKSFTDIKHEIAENVFPIKPPKEWFNSLDEQGVLFLNKSFTCAIGKANSHQAIWQFFSKRVIRYISDRRPDMIWFLWGKEAKASDVFINHGKIYTSRHPMMCSKTYEDDFLKSNGFKETSHLINWLG</sequence>
<comment type="caution">
    <text evidence="2">The sequence shown here is derived from an EMBL/GenBank/DDBJ whole genome shotgun (WGS) entry which is preliminary data.</text>
</comment>
<dbReference type="AlphaFoldDB" id="A0A9X3WFZ7"/>
<keyword evidence="3" id="KW-1185">Reference proteome</keyword>
<proteinExistence type="predicted"/>
<organism evidence="2 3">
    <name type="scientific">Aquibacillus salsiterrae</name>
    <dbReference type="NCBI Taxonomy" id="2950439"/>
    <lineage>
        <taxon>Bacteria</taxon>
        <taxon>Bacillati</taxon>
        <taxon>Bacillota</taxon>
        <taxon>Bacilli</taxon>
        <taxon>Bacillales</taxon>
        <taxon>Bacillaceae</taxon>
        <taxon>Aquibacillus</taxon>
    </lineage>
</organism>
<dbReference type="GO" id="GO:0004844">
    <property type="term" value="F:uracil DNA N-glycosylase activity"/>
    <property type="evidence" value="ECO:0007669"/>
    <property type="project" value="InterPro"/>
</dbReference>
<dbReference type="PANTHER" id="PTHR11264:SF0">
    <property type="entry name" value="URACIL-DNA GLYCOSYLASE"/>
    <property type="match status" value="1"/>
</dbReference>
<evidence type="ECO:0000256" key="1">
    <source>
        <dbReference type="ARBA" id="ARBA00018429"/>
    </source>
</evidence>
<evidence type="ECO:0000313" key="2">
    <source>
        <dbReference type="EMBL" id="MDC3417741.1"/>
    </source>
</evidence>
<dbReference type="Proteomes" id="UP001145069">
    <property type="component" value="Unassembled WGS sequence"/>
</dbReference>